<dbReference type="GO" id="GO:0043531">
    <property type="term" value="F:ADP binding"/>
    <property type="evidence" value="ECO:0007669"/>
    <property type="project" value="InterPro"/>
</dbReference>
<dbReference type="EMBL" id="KZ805817">
    <property type="protein sequence ID" value="PVH91622.1"/>
    <property type="molecule type" value="Genomic_DNA"/>
</dbReference>
<keyword evidence="4" id="KW-1185">Reference proteome</keyword>
<dbReference type="InterPro" id="IPR011990">
    <property type="entry name" value="TPR-like_helical_dom_sf"/>
</dbReference>
<feature type="compositionally biased region" description="Low complexity" evidence="1">
    <location>
        <begin position="1"/>
        <end position="11"/>
    </location>
</feature>
<dbReference type="Gene3D" id="3.40.50.300">
    <property type="entry name" value="P-loop containing nucleotide triphosphate hydrolases"/>
    <property type="match status" value="1"/>
</dbReference>
<feature type="compositionally biased region" description="Low complexity" evidence="1">
    <location>
        <begin position="32"/>
        <end position="54"/>
    </location>
</feature>
<sequence length="747" mass="83148">MATSTPIRITSTPPPAAPKGRTRKPSAKVLETQQALRTQTTATQLRQARTRATASQPHAEASSSTQQRIDDELPPFPTQRESISPVRGGGSAKLDEGTRIPPAPQKTPGQANIPHHERGATPSSYSSVQATNALQGTSISGGNNSFIFISQVPLGPDPDDGTRNVHWKVPRRTNTLFTGRRDVLGRIKNAIQDDLQQDGVFVITGLGGLGKSEICLKIANEMRSEFWAVFWVDVSSPDKAKSEFINVAGMLGQKVDSIEGTCRLLANTRKRCMLILDNADDPSFDYNAYLPSRMRGTMIMTSRYAECRRFNNIGWEALADLNTADCIELLLKAAEVPKERWGAETKGAEDVVRVVQSHTLALIQAGAYVARRHCKLADYHAEFQRQRARLLEFSSTQARSHYGNVYATFEASADVLSHDALDLLGVVSALSYSFLPVSLFESAWRGSQQARGRVADSGPGLGDLSSWDVSQPYRVIDLTGSETGLDVLDKSHMLQLPTFIGAKNNAWDAYLLNEALYLLQSLSLITRMEQDGASGLSMHPLVHAWARERQTEEARRANWLSAGCVITLAARGFPRREKIEQSVQTHVQSWVDERIEKSISWCGERDAMALVWSCSWMLIQMRDDRRLHNLLEVQFRNSGLDRTRLECSLVPLYHLWAQSYCLSGEPKLAVELMEYVVERRRETLDERHANRLAAEYLFAIANREIGKTQKAIELLDHAVKVQTTMLTETHPFRLASQHELAGTCLAI</sequence>
<dbReference type="Pfam" id="PF00931">
    <property type="entry name" value="NB-ARC"/>
    <property type="match status" value="1"/>
</dbReference>
<dbReference type="SUPFAM" id="SSF52540">
    <property type="entry name" value="P-loop containing nucleoside triphosphate hydrolases"/>
    <property type="match status" value="1"/>
</dbReference>
<dbReference type="OrthoDB" id="1658288at2759"/>
<dbReference type="PANTHER" id="PTHR47691:SF3">
    <property type="entry name" value="HTH-TYPE TRANSCRIPTIONAL REGULATOR RV0890C-RELATED"/>
    <property type="match status" value="1"/>
</dbReference>
<dbReference type="Proteomes" id="UP000244855">
    <property type="component" value="Unassembled WGS sequence"/>
</dbReference>
<gene>
    <name evidence="3" type="ORF">DM02DRAFT_677987</name>
</gene>
<name>A0A2V1D0R5_9PLEO</name>
<dbReference type="AlphaFoldDB" id="A0A2V1D0R5"/>
<reference evidence="3 4" key="1">
    <citation type="journal article" date="2018" name="Sci. Rep.">
        <title>Comparative genomics provides insights into the lifestyle and reveals functional heterogeneity of dark septate endophytic fungi.</title>
        <authorList>
            <person name="Knapp D.G."/>
            <person name="Nemeth J.B."/>
            <person name="Barry K."/>
            <person name="Hainaut M."/>
            <person name="Henrissat B."/>
            <person name="Johnson J."/>
            <person name="Kuo A."/>
            <person name="Lim J.H.P."/>
            <person name="Lipzen A."/>
            <person name="Nolan M."/>
            <person name="Ohm R.A."/>
            <person name="Tamas L."/>
            <person name="Grigoriev I.V."/>
            <person name="Spatafora J.W."/>
            <person name="Nagy L.G."/>
            <person name="Kovacs G.M."/>
        </authorList>
    </citation>
    <scope>NUCLEOTIDE SEQUENCE [LARGE SCALE GENOMIC DNA]</scope>
    <source>
        <strain evidence="3 4">DSE2036</strain>
    </source>
</reference>
<accession>A0A2V1D0R5</accession>
<organism evidence="3 4">
    <name type="scientific">Periconia macrospinosa</name>
    <dbReference type="NCBI Taxonomy" id="97972"/>
    <lineage>
        <taxon>Eukaryota</taxon>
        <taxon>Fungi</taxon>
        <taxon>Dikarya</taxon>
        <taxon>Ascomycota</taxon>
        <taxon>Pezizomycotina</taxon>
        <taxon>Dothideomycetes</taxon>
        <taxon>Pleosporomycetidae</taxon>
        <taxon>Pleosporales</taxon>
        <taxon>Massarineae</taxon>
        <taxon>Periconiaceae</taxon>
        <taxon>Periconia</taxon>
    </lineage>
</organism>
<evidence type="ECO:0000313" key="4">
    <source>
        <dbReference type="Proteomes" id="UP000244855"/>
    </source>
</evidence>
<protein>
    <recommendedName>
        <fullName evidence="2">NB-ARC domain-containing protein</fullName>
    </recommendedName>
</protein>
<dbReference type="InterPro" id="IPR027417">
    <property type="entry name" value="P-loop_NTPase"/>
</dbReference>
<feature type="region of interest" description="Disordered" evidence="1">
    <location>
        <begin position="1"/>
        <end position="126"/>
    </location>
</feature>
<evidence type="ECO:0000256" key="1">
    <source>
        <dbReference type="SAM" id="MobiDB-lite"/>
    </source>
</evidence>
<proteinExistence type="predicted"/>
<feature type="domain" description="NB-ARC" evidence="2">
    <location>
        <begin position="186"/>
        <end position="306"/>
    </location>
</feature>
<evidence type="ECO:0000313" key="3">
    <source>
        <dbReference type="EMBL" id="PVH91622.1"/>
    </source>
</evidence>
<dbReference type="InterPro" id="IPR002182">
    <property type="entry name" value="NB-ARC"/>
</dbReference>
<dbReference type="STRING" id="97972.A0A2V1D0R5"/>
<dbReference type="Gene3D" id="1.25.40.10">
    <property type="entry name" value="Tetratricopeptide repeat domain"/>
    <property type="match status" value="1"/>
</dbReference>
<dbReference type="Pfam" id="PF13424">
    <property type="entry name" value="TPR_12"/>
    <property type="match status" value="1"/>
</dbReference>
<dbReference type="SUPFAM" id="SSF48452">
    <property type="entry name" value="TPR-like"/>
    <property type="match status" value="1"/>
</dbReference>
<dbReference type="PANTHER" id="PTHR47691">
    <property type="entry name" value="REGULATOR-RELATED"/>
    <property type="match status" value="1"/>
</dbReference>
<evidence type="ECO:0000259" key="2">
    <source>
        <dbReference type="Pfam" id="PF00931"/>
    </source>
</evidence>